<organism evidence="2 3">
    <name type="scientific">Psophocarpus tetragonolobus</name>
    <name type="common">Winged bean</name>
    <name type="synonym">Dolichos tetragonolobus</name>
    <dbReference type="NCBI Taxonomy" id="3891"/>
    <lineage>
        <taxon>Eukaryota</taxon>
        <taxon>Viridiplantae</taxon>
        <taxon>Streptophyta</taxon>
        <taxon>Embryophyta</taxon>
        <taxon>Tracheophyta</taxon>
        <taxon>Spermatophyta</taxon>
        <taxon>Magnoliopsida</taxon>
        <taxon>eudicotyledons</taxon>
        <taxon>Gunneridae</taxon>
        <taxon>Pentapetalae</taxon>
        <taxon>rosids</taxon>
        <taxon>fabids</taxon>
        <taxon>Fabales</taxon>
        <taxon>Fabaceae</taxon>
        <taxon>Papilionoideae</taxon>
        <taxon>50 kb inversion clade</taxon>
        <taxon>NPAAA clade</taxon>
        <taxon>indigoferoid/millettioid clade</taxon>
        <taxon>Phaseoleae</taxon>
        <taxon>Psophocarpus</taxon>
    </lineage>
</organism>
<evidence type="ECO:0000313" key="2">
    <source>
        <dbReference type="EMBL" id="KAK7395684.1"/>
    </source>
</evidence>
<gene>
    <name evidence="2" type="ORF">VNO78_16249</name>
</gene>
<dbReference type="EMBL" id="JAYMYS010000004">
    <property type="protein sequence ID" value="KAK7395684.1"/>
    <property type="molecule type" value="Genomic_DNA"/>
</dbReference>
<feature type="transmembrane region" description="Helical" evidence="1">
    <location>
        <begin position="271"/>
        <end position="298"/>
    </location>
</feature>
<dbReference type="PANTHER" id="PTHR36714:SF1">
    <property type="entry name" value="T23E23.1"/>
    <property type="match status" value="1"/>
</dbReference>
<feature type="transmembrane region" description="Helical" evidence="1">
    <location>
        <begin position="185"/>
        <end position="204"/>
    </location>
</feature>
<keyword evidence="3" id="KW-1185">Reference proteome</keyword>
<comment type="caution">
    <text evidence="2">The sequence shown here is derived from an EMBL/GenBank/DDBJ whole genome shotgun (WGS) entry which is preliminary data.</text>
</comment>
<protein>
    <recommendedName>
        <fullName evidence="4">Transmembrane protein</fullName>
    </recommendedName>
</protein>
<keyword evidence="1" id="KW-1133">Transmembrane helix</keyword>
<feature type="transmembrane region" description="Helical" evidence="1">
    <location>
        <begin position="30"/>
        <end position="49"/>
    </location>
</feature>
<proteinExistence type="predicted"/>
<evidence type="ECO:0008006" key="4">
    <source>
        <dbReference type="Google" id="ProtNLM"/>
    </source>
</evidence>
<dbReference type="Proteomes" id="UP001386955">
    <property type="component" value="Unassembled WGS sequence"/>
</dbReference>
<evidence type="ECO:0000313" key="3">
    <source>
        <dbReference type="Proteomes" id="UP001386955"/>
    </source>
</evidence>
<dbReference type="PANTHER" id="PTHR36714">
    <property type="entry name" value="T23E23.1"/>
    <property type="match status" value="1"/>
</dbReference>
<keyword evidence="1" id="KW-0472">Membrane</keyword>
<feature type="transmembrane region" description="Helical" evidence="1">
    <location>
        <begin position="157"/>
        <end position="179"/>
    </location>
</feature>
<name>A0AAN9XKI1_PSOTE</name>
<feature type="transmembrane region" description="Helical" evidence="1">
    <location>
        <begin position="243"/>
        <end position="265"/>
    </location>
</feature>
<reference evidence="2 3" key="1">
    <citation type="submission" date="2024-01" db="EMBL/GenBank/DDBJ databases">
        <title>The genomes of 5 underutilized Papilionoideae crops provide insights into root nodulation and disease resistanc.</title>
        <authorList>
            <person name="Jiang F."/>
        </authorList>
    </citation>
    <scope>NUCLEOTIDE SEQUENCE [LARGE SCALE GENOMIC DNA]</scope>
    <source>
        <strain evidence="2">DUOXIRENSHENG_FW03</strain>
        <tissue evidence="2">Leaves</tissue>
    </source>
</reference>
<dbReference type="AlphaFoldDB" id="A0AAN9XKI1"/>
<accession>A0AAN9XKI1</accession>
<sequence length="316" mass="35335">MENKQRILKEKLKFLGIVKEAVKITCKNPYFIIFTCLTSLPLLFSLFMYESLFIQTLTEAAKVLHEEEAKSYKNCLFCSSSKALRVLDHLIDQVSHNFLLLILSHLGIIHLCDFFNTVAAVNSASVIHAGEKTLNLKEMFIEHVMDSRLKGPLITSIYTLLLTSILSVGLLSLLIYTFVMTASSFPLLVIVFLVMFVGLLRQYLEWGAVWELGTVVSILEEKEGDVALVIAAYLSRGNRGIGILLMICCVLWRLGLRILCLFVAMDGGVSKMLIIVIQVCLVGLANIIKWVSFVVYYVDCKKLILENGQGQGVSSL</sequence>
<evidence type="ECO:0000256" key="1">
    <source>
        <dbReference type="SAM" id="Phobius"/>
    </source>
</evidence>
<keyword evidence="1" id="KW-0812">Transmembrane</keyword>